<evidence type="ECO:0000256" key="4">
    <source>
        <dbReference type="ARBA" id="ARBA00038388"/>
    </source>
</evidence>
<dbReference type="GO" id="GO:0005886">
    <property type="term" value="C:plasma membrane"/>
    <property type="evidence" value="ECO:0007669"/>
    <property type="project" value="TreeGrafter"/>
</dbReference>
<protein>
    <submittedName>
        <fullName evidence="6">Macrolide ABC transporter ATP-binding protein</fullName>
    </submittedName>
</protein>
<dbReference type="Proteomes" id="UP000239388">
    <property type="component" value="Unassembled WGS sequence"/>
</dbReference>
<dbReference type="RefSeq" id="WP_105352732.1">
    <property type="nucleotide sequence ID" value="NZ_PUIB01000010.1"/>
</dbReference>
<evidence type="ECO:0000313" key="6">
    <source>
        <dbReference type="EMBL" id="PQO40032.1"/>
    </source>
</evidence>
<dbReference type="SUPFAM" id="SSF52540">
    <property type="entry name" value="P-loop containing nucleoside triphosphate hydrolases"/>
    <property type="match status" value="1"/>
</dbReference>
<dbReference type="PROSITE" id="PS50893">
    <property type="entry name" value="ABC_TRANSPORTER_2"/>
    <property type="match status" value="1"/>
</dbReference>
<dbReference type="CDD" id="cd03255">
    <property type="entry name" value="ABC_MJ0796_LolCDE_FtsE"/>
    <property type="match status" value="1"/>
</dbReference>
<dbReference type="GO" id="GO:0016887">
    <property type="term" value="F:ATP hydrolysis activity"/>
    <property type="evidence" value="ECO:0007669"/>
    <property type="project" value="InterPro"/>
</dbReference>
<dbReference type="PANTHER" id="PTHR24220:SF686">
    <property type="entry name" value="BLL7988 PROTEIN"/>
    <property type="match status" value="1"/>
</dbReference>
<reference evidence="6 7" key="1">
    <citation type="submission" date="2018-02" db="EMBL/GenBank/DDBJ databases">
        <title>Comparative genomes isolates from brazilian mangrove.</title>
        <authorList>
            <person name="Araujo J.E."/>
            <person name="Taketani R.G."/>
            <person name="Silva M.C.P."/>
            <person name="Loureco M.V."/>
            <person name="Andreote F.D."/>
        </authorList>
    </citation>
    <scope>NUCLEOTIDE SEQUENCE [LARGE SCALE GENOMIC DNA]</scope>
    <source>
        <strain evidence="6 7">NAP PRIS-MGV</strain>
    </source>
</reference>
<accession>A0A2S8G6F2</accession>
<dbReference type="PROSITE" id="PS00211">
    <property type="entry name" value="ABC_TRANSPORTER_1"/>
    <property type="match status" value="1"/>
</dbReference>
<evidence type="ECO:0000256" key="1">
    <source>
        <dbReference type="ARBA" id="ARBA00022448"/>
    </source>
</evidence>
<dbReference type="OrthoDB" id="273392at2"/>
<evidence type="ECO:0000259" key="5">
    <source>
        <dbReference type="PROSITE" id="PS50893"/>
    </source>
</evidence>
<dbReference type="PANTHER" id="PTHR24220">
    <property type="entry name" value="IMPORT ATP-BINDING PROTEIN"/>
    <property type="match status" value="1"/>
</dbReference>
<evidence type="ECO:0000256" key="3">
    <source>
        <dbReference type="ARBA" id="ARBA00022840"/>
    </source>
</evidence>
<keyword evidence="1" id="KW-0813">Transport</keyword>
<keyword evidence="3 6" id="KW-0067">ATP-binding</keyword>
<sequence>MAPDSASAAERSKIIELNHVGRVFTMGEVKVEVLRDFSLDIYEGEFLAVVGPSGSGKSTILNLVGGLDQPTSGHILFRGEDLTTATNRRLTSYRRDHVGFVFQFYNLAPNLTARENVLTATEIVRDPADVDEVLEMVGLTERADHFPSQLSGGEQQRVAIARAVAKNPDLLLCDEPTGALDYATGIKALRLLVDVNRRLGTTIVLITHNSAIAETADRVVHLRSGEISEVAINEHPIAPEEVTW</sequence>
<dbReference type="EMBL" id="PUIB01000010">
    <property type="protein sequence ID" value="PQO40032.1"/>
    <property type="molecule type" value="Genomic_DNA"/>
</dbReference>
<dbReference type="GO" id="GO:0098796">
    <property type="term" value="C:membrane protein complex"/>
    <property type="evidence" value="ECO:0007669"/>
    <property type="project" value="UniProtKB-ARBA"/>
</dbReference>
<dbReference type="InterPro" id="IPR027417">
    <property type="entry name" value="P-loop_NTPase"/>
</dbReference>
<organism evidence="6 7">
    <name type="scientific">Blastopirellula marina</name>
    <dbReference type="NCBI Taxonomy" id="124"/>
    <lineage>
        <taxon>Bacteria</taxon>
        <taxon>Pseudomonadati</taxon>
        <taxon>Planctomycetota</taxon>
        <taxon>Planctomycetia</taxon>
        <taxon>Pirellulales</taxon>
        <taxon>Pirellulaceae</taxon>
        <taxon>Blastopirellula</taxon>
    </lineage>
</organism>
<dbReference type="FunFam" id="3.40.50.300:FF:000032">
    <property type="entry name" value="Export ABC transporter ATP-binding protein"/>
    <property type="match status" value="1"/>
</dbReference>
<evidence type="ECO:0000313" key="7">
    <source>
        <dbReference type="Proteomes" id="UP000239388"/>
    </source>
</evidence>
<dbReference type="InterPro" id="IPR017871">
    <property type="entry name" value="ABC_transporter-like_CS"/>
</dbReference>
<comment type="similarity">
    <text evidence="4">Belongs to the ABC transporter superfamily. Macrolide exporter (TC 3.A.1.122) family.</text>
</comment>
<gene>
    <name evidence="6" type="ORF">C5Y98_06865</name>
</gene>
<dbReference type="InterPro" id="IPR017911">
    <property type="entry name" value="MacB-like_ATP-bd"/>
</dbReference>
<evidence type="ECO:0000256" key="2">
    <source>
        <dbReference type="ARBA" id="ARBA00022741"/>
    </source>
</evidence>
<dbReference type="Pfam" id="PF00005">
    <property type="entry name" value="ABC_tran"/>
    <property type="match status" value="1"/>
</dbReference>
<dbReference type="GO" id="GO:0005524">
    <property type="term" value="F:ATP binding"/>
    <property type="evidence" value="ECO:0007669"/>
    <property type="project" value="UniProtKB-KW"/>
</dbReference>
<name>A0A2S8G6F2_9BACT</name>
<keyword evidence="2" id="KW-0547">Nucleotide-binding</keyword>
<dbReference type="AlphaFoldDB" id="A0A2S8G6F2"/>
<dbReference type="Gene3D" id="3.40.50.300">
    <property type="entry name" value="P-loop containing nucleotide triphosphate hydrolases"/>
    <property type="match status" value="1"/>
</dbReference>
<feature type="domain" description="ABC transporter" evidence="5">
    <location>
        <begin position="15"/>
        <end position="244"/>
    </location>
</feature>
<comment type="caution">
    <text evidence="6">The sequence shown here is derived from an EMBL/GenBank/DDBJ whole genome shotgun (WGS) entry which is preliminary data.</text>
</comment>
<dbReference type="SMART" id="SM00382">
    <property type="entry name" value="AAA"/>
    <property type="match status" value="1"/>
</dbReference>
<dbReference type="InterPro" id="IPR003593">
    <property type="entry name" value="AAA+_ATPase"/>
</dbReference>
<proteinExistence type="inferred from homology"/>
<dbReference type="InterPro" id="IPR003439">
    <property type="entry name" value="ABC_transporter-like_ATP-bd"/>
</dbReference>
<dbReference type="GO" id="GO:0022857">
    <property type="term" value="F:transmembrane transporter activity"/>
    <property type="evidence" value="ECO:0007669"/>
    <property type="project" value="TreeGrafter"/>
</dbReference>
<dbReference type="InterPro" id="IPR015854">
    <property type="entry name" value="ABC_transpr_LolD-like"/>
</dbReference>